<comment type="caution">
    <text evidence="1">The sequence shown here is derived from an EMBL/GenBank/DDBJ whole genome shotgun (WGS) entry which is preliminary data.</text>
</comment>
<keyword evidence="2" id="KW-1185">Reference proteome</keyword>
<reference evidence="1" key="1">
    <citation type="journal article" date="2023" name="Mol. Phylogenet. Evol.">
        <title>Genome-scale phylogeny and comparative genomics of the fungal order Sordariales.</title>
        <authorList>
            <person name="Hensen N."/>
            <person name="Bonometti L."/>
            <person name="Westerberg I."/>
            <person name="Brannstrom I.O."/>
            <person name="Guillou S."/>
            <person name="Cros-Aarteil S."/>
            <person name="Calhoun S."/>
            <person name="Haridas S."/>
            <person name="Kuo A."/>
            <person name="Mondo S."/>
            <person name="Pangilinan J."/>
            <person name="Riley R."/>
            <person name="LaButti K."/>
            <person name="Andreopoulos B."/>
            <person name="Lipzen A."/>
            <person name="Chen C."/>
            <person name="Yan M."/>
            <person name="Daum C."/>
            <person name="Ng V."/>
            <person name="Clum A."/>
            <person name="Steindorff A."/>
            <person name="Ohm R.A."/>
            <person name="Martin F."/>
            <person name="Silar P."/>
            <person name="Natvig D.O."/>
            <person name="Lalanne C."/>
            <person name="Gautier V."/>
            <person name="Ament-Velasquez S.L."/>
            <person name="Kruys A."/>
            <person name="Hutchinson M.I."/>
            <person name="Powell A.J."/>
            <person name="Barry K."/>
            <person name="Miller A.N."/>
            <person name="Grigoriev I.V."/>
            <person name="Debuchy R."/>
            <person name="Gladieux P."/>
            <person name="Hiltunen Thoren M."/>
            <person name="Johannesson H."/>
        </authorList>
    </citation>
    <scope>NUCLEOTIDE SEQUENCE</scope>
    <source>
        <strain evidence="1">CBS 168.71</strain>
    </source>
</reference>
<evidence type="ECO:0000313" key="2">
    <source>
        <dbReference type="Proteomes" id="UP001278766"/>
    </source>
</evidence>
<name>A0AAE0HLM5_9PEZI</name>
<dbReference type="AlphaFoldDB" id="A0AAE0HLM5"/>
<protein>
    <submittedName>
        <fullName evidence="1">Uncharacterized protein</fullName>
    </submittedName>
</protein>
<dbReference type="RefSeq" id="XP_062661996.1">
    <property type="nucleotide sequence ID" value="XM_062808724.1"/>
</dbReference>
<dbReference type="GeneID" id="87845672"/>
<dbReference type="Proteomes" id="UP001278766">
    <property type="component" value="Unassembled WGS sequence"/>
</dbReference>
<proteinExistence type="predicted"/>
<sequence>MELPLRTLHDNDTALLPLLQVLNQASNVCAGAWKCGSRVNHSGLPSPLKKLPGLNPEDGRYGSRLAGRSFLGCSTVPSAWCLVLAARHAFLFRLVSAPCSHPVLRSSRSVPGSLPSQLQKKFDVGFRISNFDFCKGQASEVASPIPLSPVLLSDDFNIPTSHSPVLHHRPPAPRLRPVGPHTHFSFSGPPAALPGICRRSWSQKAWR</sequence>
<dbReference type="EMBL" id="JAUEPN010000002">
    <property type="protein sequence ID" value="KAK3298482.1"/>
    <property type="molecule type" value="Genomic_DNA"/>
</dbReference>
<reference evidence="1" key="2">
    <citation type="submission" date="2023-06" db="EMBL/GenBank/DDBJ databases">
        <authorList>
            <consortium name="Lawrence Berkeley National Laboratory"/>
            <person name="Haridas S."/>
            <person name="Hensen N."/>
            <person name="Bonometti L."/>
            <person name="Westerberg I."/>
            <person name="Brannstrom I.O."/>
            <person name="Guillou S."/>
            <person name="Cros-Aarteil S."/>
            <person name="Calhoun S."/>
            <person name="Kuo A."/>
            <person name="Mondo S."/>
            <person name="Pangilinan J."/>
            <person name="Riley R."/>
            <person name="Labutti K."/>
            <person name="Andreopoulos B."/>
            <person name="Lipzen A."/>
            <person name="Chen C."/>
            <person name="Yanf M."/>
            <person name="Daum C."/>
            <person name="Ng V."/>
            <person name="Clum A."/>
            <person name="Steindorff A."/>
            <person name="Ohm R."/>
            <person name="Martin F."/>
            <person name="Silar P."/>
            <person name="Natvig D."/>
            <person name="Lalanne C."/>
            <person name="Gautier V."/>
            <person name="Ament-Velasquez S.L."/>
            <person name="Kruys A."/>
            <person name="Hutchinson M.I."/>
            <person name="Powell A.J."/>
            <person name="Barry K."/>
            <person name="Miller A.N."/>
            <person name="Grigoriev I.V."/>
            <person name="Debuchy R."/>
            <person name="Gladieux P."/>
            <person name="Thoren M.H."/>
            <person name="Johannesson H."/>
        </authorList>
    </citation>
    <scope>NUCLEOTIDE SEQUENCE</scope>
    <source>
        <strain evidence="1">CBS 168.71</strain>
    </source>
</reference>
<accession>A0AAE0HLM5</accession>
<organism evidence="1 2">
    <name type="scientific">Chaetomium fimeti</name>
    <dbReference type="NCBI Taxonomy" id="1854472"/>
    <lineage>
        <taxon>Eukaryota</taxon>
        <taxon>Fungi</taxon>
        <taxon>Dikarya</taxon>
        <taxon>Ascomycota</taxon>
        <taxon>Pezizomycotina</taxon>
        <taxon>Sordariomycetes</taxon>
        <taxon>Sordariomycetidae</taxon>
        <taxon>Sordariales</taxon>
        <taxon>Chaetomiaceae</taxon>
        <taxon>Chaetomium</taxon>
    </lineage>
</organism>
<gene>
    <name evidence="1" type="ORF">B0H64DRAFT_75991</name>
</gene>
<evidence type="ECO:0000313" key="1">
    <source>
        <dbReference type="EMBL" id="KAK3298482.1"/>
    </source>
</evidence>